<keyword evidence="2" id="KW-1185">Reference proteome</keyword>
<evidence type="ECO:0000313" key="1">
    <source>
        <dbReference type="EMBL" id="PPQ79483.1"/>
    </source>
</evidence>
<proteinExistence type="predicted"/>
<name>A0A409WLP7_9AGAR</name>
<comment type="caution">
    <text evidence="1">The sequence shown here is derived from an EMBL/GenBank/DDBJ whole genome shotgun (WGS) entry which is preliminary data.</text>
</comment>
<protein>
    <submittedName>
        <fullName evidence="1">Uncharacterized protein</fullName>
    </submittedName>
</protein>
<sequence>MPANSNTYACRTVYVADDNSEITYTVEVLAVYQNPTDQTDMYLVRFGNKERVSIPASSCTPRKLLVQVHIARDAEISQDPPPKFNEVWRYKASSAS</sequence>
<organism evidence="1 2">
    <name type="scientific">Panaeolus cyanescens</name>
    <dbReference type="NCBI Taxonomy" id="181874"/>
    <lineage>
        <taxon>Eukaryota</taxon>
        <taxon>Fungi</taxon>
        <taxon>Dikarya</taxon>
        <taxon>Basidiomycota</taxon>
        <taxon>Agaricomycotina</taxon>
        <taxon>Agaricomycetes</taxon>
        <taxon>Agaricomycetidae</taxon>
        <taxon>Agaricales</taxon>
        <taxon>Agaricineae</taxon>
        <taxon>Galeropsidaceae</taxon>
        <taxon>Panaeolus</taxon>
    </lineage>
</organism>
<gene>
    <name evidence="1" type="ORF">CVT24_010159</name>
</gene>
<reference evidence="1 2" key="1">
    <citation type="journal article" date="2018" name="Evol. Lett.">
        <title>Horizontal gene cluster transfer increased hallucinogenic mushroom diversity.</title>
        <authorList>
            <person name="Reynolds H.T."/>
            <person name="Vijayakumar V."/>
            <person name="Gluck-Thaler E."/>
            <person name="Korotkin H.B."/>
            <person name="Matheny P.B."/>
            <person name="Slot J.C."/>
        </authorList>
    </citation>
    <scope>NUCLEOTIDE SEQUENCE [LARGE SCALE GENOMIC DNA]</scope>
    <source>
        <strain evidence="1 2">2629</strain>
    </source>
</reference>
<dbReference type="EMBL" id="NHTK01005412">
    <property type="protein sequence ID" value="PPQ79483.1"/>
    <property type="molecule type" value="Genomic_DNA"/>
</dbReference>
<dbReference type="Proteomes" id="UP000284842">
    <property type="component" value="Unassembled WGS sequence"/>
</dbReference>
<dbReference type="InParanoid" id="A0A409WLP7"/>
<evidence type="ECO:0000313" key="2">
    <source>
        <dbReference type="Proteomes" id="UP000284842"/>
    </source>
</evidence>
<dbReference type="AlphaFoldDB" id="A0A409WLP7"/>
<accession>A0A409WLP7</accession>